<dbReference type="SUPFAM" id="SSF51735">
    <property type="entry name" value="NAD(P)-binding Rossmann-fold domains"/>
    <property type="match status" value="1"/>
</dbReference>
<reference evidence="4 5" key="1">
    <citation type="submission" date="2016-10" db="EMBL/GenBank/DDBJ databases">
        <authorList>
            <person name="Varghese N."/>
            <person name="Submissions S."/>
        </authorList>
    </citation>
    <scope>NUCLEOTIDE SEQUENCE [LARGE SCALE GENOMIC DNA]</scope>
    <source>
        <strain evidence="4 5">ATCC 43761</strain>
    </source>
</reference>
<feature type="domain" description="Ketopantoate reductase N-terminal" evidence="3">
    <location>
        <begin position="3"/>
        <end position="104"/>
    </location>
</feature>
<dbReference type="Pfam" id="PF02558">
    <property type="entry name" value="ApbA"/>
    <property type="match status" value="1"/>
</dbReference>
<name>A0ABY0MFC8_9LACO</name>
<dbReference type="InterPro" id="IPR013332">
    <property type="entry name" value="KPR_N"/>
</dbReference>
<evidence type="ECO:0000256" key="2">
    <source>
        <dbReference type="ARBA" id="ARBA00023002"/>
    </source>
</evidence>
<sequence length="107" mass="12046">MRIAIAGAGAMGSKFGWHLKRANNNVTLIDSWDKNIAAVRKNGVIAKVKDQEITEKMPIYNPEEIDEQRENVDLLIVFTKSMQLEGMLNNLKPIISKNTYVLCLLMA</sequence>
<protein>
    <submittedName>
        <fullName evidence="4">Ketopantoate reductase PanE/ApbA</fullName>
    </submittedName>
</protein>
<keyword evidence="5" id="KW-1185">Reference proteome</keyword>
<dbReference type="InterPro" id="IPR036291">
    <property type="entry name" value="NAD(P)-bd_dom_sf"/>
</dbReference>
<dbReference type="PANTHER" id="PTHR43765:SF2">
    <property type="entry name" value="2-DEHYDROPANTOATE 2-REDUCTASE"/>
    <property type="match status" value="1"/>
</dbReference>
<dbReference type="Proteomes" id="UP000181860">
    <property type="component" value="Unassembled WGS sequence"/>
</dbReference>
<dbReference type="PANTHER" id="PTHR43765">
    <property type="entry name" value="2-DEHYDROPANTOATE 2-REDUCTASE-RELATED"/>
    <property type="match status" value="1"/>
</dbReference>
<proteinExistence type="predicted"/>
<evidence type="ECO:0000256" key="1">
    <source>
        <dbReference type="ARBA" id="ARBA00022857"/>
    </source>
</evidence>
<dbReference type="Gene3D" id="3.40.50.720">
    <property type="entry name" value="NAD(P)-binding Rossmann-like Domain"/>
    <property type="match status" value="1"/>
</dbReference>
<gene>
    <name evidence="4" type="ORF">SAMN02983011_01246</name>
</gene>
<keyword evidence="1" id="KW-0521">NADP</keyword>
<evidence type="ECO:0000259" key="3">
    <source>
        <dbReference type="Pfam" id="PF02558"/>
    </source>
</evidence>
<evidence type="ECO:0000313" key="4">
    <source>
        <dbReference type="EMBL" id="SDA54582.1"/>
    </source>
</evidence>
<comment type="caution">
    <text evidence="4">The sequence shown here is derived from an EMBL/GenBank/DDBJ whole genome shotgun (WGS) entry which is preliminary data.</text>
</comment>
<evidence type="ECO:0000313" key="5">
    <source>
        <dbReference type="Proteomes" id="UP000181860"/>
    </source>
</evidence>
<dbReference type="InterPro" id="IPR050838">
    <property type="entry name" value="Ketopantoate_reductase"/>
</dbReference>
<accession>A0ABY0MFC8</accession>
<dbReference type="EMBL" id="FMXC01000012">
    <property type="protein sequence ID" value="SDA54582.1"/>
    <property type="molecule type" value="Genomic_DNA"/>
</dbReference>
<keyword evidence="2" id="KW-0560">Oxidoreductase</keyword>
<organism evidence="4 5">
    <name type="scientific">Lactobacillus kefiranofaciens</name>
    <dbReference type="NCBI Taxonomy" id="267818"/>
    <lineage>
        <taxon>Bacteria</taxon>
        <taxon>Bacillati</taxon>
        <taxon>Bacillota</taxon>
        <taxon>Bacilli</taxon>
        <taxon>Lactobacillales</taxon>
        <taxon>Lactobacillaceae</taxon>
        <taxon>Lactobacillus</taxon>
    </lineage>
</organism>